<keyword evidence="4 7" id="KW-0175">Coiled coil</keyword>
<feature type="coiled-coil region" evidence="7">
    <location>
        <begin position="829"/>
        <end position="886"/>
    </location>
</feature>
<feature type="compositionally biased region" description="Polar residues" evidence="8">
    <location>
        <begin position="680"/>
        <end position="701"/>
    </location>
</feature>
<feature type="region of interest" description="Disordered" evidence="8">
    <location>
        <begin position="750"/>
        <end position="799"/>
    </location>
</feature>
<feature type="compositionally biased region" description="Basic and acidic residues" evidence="8">
    <location>
        <begin position="1309"/>
        <end position="1323"/>
    </location>
</feature>
<dbReference type="PROSITE" id="PS51508">
    <property type="entry name" value="CKK"/>
    <property type="match status" value="1"/>
</dbReference>
<dbReference type="InterPro" id="IPR014797">
    <property type="entry name" value="CKK_CAMSAP"/>
</dbReference>
<feature type="region of interest" description="Disordered" evidence="8">
    <location>
        <begin position="1553"/>
        <end position="1584"/>
    </location>
</feature>
<dbReference type="InterPro" id="IPR036872">
    <property type="entry name" value="CH_dom_sf"/>
</dbReference>
<feature type="region of interest" description="Disordered" evidence="8">
    <location>
        <begin position="680"/>
        <end position="703"/>
    </location>
</feature>
<organism evidence="11 12">
    <name type="scientific">Rhynchophorus ferrugineus</name>
    <name type="common">Red palm weevil</name>
    <name type="synonym">Curculio ferrugineus</name>
    <dbReference type="NCBI Taxonomy" id="354439"/>
    <lineage>
        <taxon>Eukaryota</taxon>
        <taxon>Metazoa</taxon>
        <taxon>Ecdysozoa</taxon>
        <taxon>Arthropoda</taxon>
        <taxon>Hexapoda</taxon>
        <taxon>Insecta</taxon>
        <taxon>Pterygota</taxon>
        <taxon>Neoptera</taxon>
        <taxon>Endopterygota</taxon>
        <taxon>Coleoptera</taxon>
        <taxon>Polyphaga</taxon>
        <taxon>Cucujiformia</taxon>
        <taxon>Curculionidae</taxon>
        <taxon>Dryophthorinae</taxon>
        <taxon>Rhynchophorus</taxon>
    </lineage>
</organism>
<dbReference type="SUPFAM" id="SSF50346">
    <property type="entry name" value="PRC-barrel domain"/>
    <property type="match status" value="1"/>
</dbReference>
<evidence type="ECO:0000256" key="3">
    <source>
        <dbReference type="ARBA" id="ARBA00022701"/>
    </source>
</evidence>
<dbReference type="GO" id="GO:0051011">
    <property type="term" value="F:microtubule minus-end binding"/>
    <property type="evidence" value="ECO:0007669"/>
    <property type="project" value="TreeGrafter"/>
</dbReference>
<dbReference type="PANTHER" id="PTHR21595">
    <property type="entry name" value="PATRONIN"/>
    <property type="match status" value="1"/>
</dbReference>
<dbReference type="InterPro" id="IPR038209">
    <property type="entry name" value="CKK_dom_sf"/>
</dbReference>
<dbReference type="GO" id="GO:0007026">
    <property type="term" value="P:negative regulation of microtubule depolymerization"/>
    <property type="evidence" value="ECO:0007669"/>
    <property type="project" value="TreeGrafter"/>
</dbReference>
<dbReference type="Proteomes" id="UP000625711">
    <property type="component" value="Unassembled WGS sequence"/>
</dbReference>
<reference evidence="11" key="1">
    <citation type="submission" date="2020-08" db="EMBL/GenBank/DDBJ databases">
        <title>Genome sequencing and assembly of the red palm weevil Rhynchophorus ferrugineus.</title>
        <authorList>
            <person name="Dias G.B."/>
            <person name="Bergman C.M."/>
            <person name="Manee M."/>
        </authorList>
    </citation>
    <scope>NUCLEOTIDE SEQUENCE</scope>
    <source>
        <strain evidence="11">AA-2017</strain>
        <tissue evidence="11">Whole larva</tissue>
    </source>
</reference>
<dbReference type="OrthoDB" id="2125658at2759"/>
<feature type="domain" description="CKK" evidence="10">
    <location>
        <begin position="1615"/>
        <end position="1749"/>
    </location>
</feature>
<feature type="region of interest" description="Disordered" evidence="8">
    <location>
        <begin position="454"/>
        <end position="507"/>
    </location>
</feature>
<dbReference type="Pfam" id="PF25532">
    <property type="entry name" value="CH_CAMSAP2_N"/>
    <property type="match status" value="1"/>
</dbReference>
<evidence type="ECO:0000256" key="1">
    <source>
        <dbReference type="ARBA" id="ARBA00004245"/>
    </source>
</evidence>
<keyword evidence="12" id="KW-1185">Reference proteome</keyword>
<feature type="region of interest" description="Disordered" evidence="8">
    <location>
        <begin position="1081"/>
        <end position="1104"/>
    </location>
</feature>
<dbReference type="FunFam" id="3.10.20.360:FF:000002">
    <property type="entry name" value="Patronin, isoform M"/>
    <property type="match status" value="1"/>
</dbReference>
<dbReference type="GO" id="GO:0031175">
    <property type="term" value="P:neuron projection development"/>
    <property type="evidence" value="ECO:0007669"/>
    <property type="project" value="InterPro"/>
</dbReference>
<feature type="compositionally biased region" description="Polar residues" evidence="8">
    <location>
        <begin position="1051"/>
        <end position="1068"/>
    </location>
</feature>
<evidence type="ECO:0000256" key="5">
    <source>
        <dbReference type="ARBA" id="ARBA00023212"/>
    </source>
</evidence>
<evidence type="ECO:0000313" key="11">
    <source>
        <dbReference type="EMBL" id="KAF7281357.1"/>
    </source>
</evidence>
<keyword evidence="2" id="KW-0963">Cytoplasm</keyword>
<feature type="domain" description="Calponin-homology (CH)" evidence="9">
    <location>
        <begin position="194"/>
        <end position="328"/>
    </location>
</feature>
<feature type="compositionally biased region" description="Basic and acidic residues" evidence="8">
    <location>
        <begin position="454"/>
        <end position="469"/>
    </location>
</feature>
<name>A0A834IHT0_RHYFE</name>
<feature type="region of interest" description="Disordered" evidence="8">
    <location>
        <begin position="14"/>
        <end position="43"/>
    </location>
</feature>
<dbReference type="InterPro" id="IPR011033">
    <property type="entry name" value="PRC_barrel-like_sf"/>
</dbReference>
<feature type="compositionally biased region" description="Low complexity" evidence="8">
    <location>
        <begin position="397"/>
        <end position="411"/>
    </location>
</feature>
<dbReference type="SMART" id="SM01051">
    <property type="entry name" value="CAMSAP_CKK"/>
    <property type="match status" value="1"/>
</dbReference>
<sequence>MWSAISKIFTRNYSSNEVTAGEDPPDEMDRGERRTYSETDDSFTKQAKQRASIKWLLSKAFNNKVPENIREPFYKDHENQEHLKPQIVGGLANAEIYCRALANIYSDPNYHNLNHWAILQTLSRKGSYVVEPGDGSQLTETTLIQTNPLRMGAHMAVVESIMLLYAKEVLTNDRILAAVQRFSHGRNVSSATPSSHEQGVLLWVQHACNALTDRVERNCEEPVIKGGGDGFRLKPPEFPNCRDLKDLCDGVGLAALVSYYCPDELHWAKIQISPVPSVQDSLHNLRLVRDFCQRCLPAFIFHLQVEDVAYLREYMKLNLLVFLADLFNVMEIHPASCVRDKINSEGFPARNAHGVVHKRNLLHPIVTPIPDLRSGLDGAASSNAFQVSKTPIHVPLKKSNSLQQSQQTLASEFSEDSLRRGSDESFVVHRGRGVPTLRSVVSEEPLIPARLKVSKEKQNNDSKADERGEIAAGKPSNWDEHRKTSFAGRRSRRNSMTDDSQLTIENFGGSQDNINFIGRNPDKEMTVHVGRKISAPNFPVAVENTPVRSTLQDARGSFQLGYDNGCEEKQDDGSEKVKFRRQMSSGDITLKNSSDKEVTLKDLVDGDAGNRMSFADLGKQKIIGENKGIHLVYMNDREEHPSKSSFLNKLSSTNGSEKKTSFAALPNTTTWQQQVNNIQSQESTSNGAETTGTGNVMSSELNDIRLRLEEKRRHIESEKRRMEVAMNKQRQKVGKAAFLQAVAKGRGNFLKSPAKDAAESPKDSAEGGGSGDKTPSPVPESVVPSPKPQRPFTLQEISDDASTVEKKWLDEAQPYMETRRTPDLENMDLEQYQQSLAQMNSNLSDIRSDIQRLAAQQNQMQLQPKQTEHEKIIADQQRQILQLQQQQFQTMHRPQSQDFYMPPKFQPQSYAPPLQTSLSAPHVPQSLYPQPRIAEQSQFFLHDNVPAPSAMPQRRTWGQPQQPPPVHMGIDPYQPQQPELRTWGKPQPIQAESNSGGFVLHHTMDRFQERQERYHESPIRLVDNRYQNGDQDRTLNHSNSFTLSQRHHDQSQYNTSHSTPSASPQHRNVHRQISQLLDDASASKRQPSPVNLQQIDAVPTRERERKISVTHAPVAAPPVDDMEPQNISFIGNNDDAALSESLSRLNITSGSRTYRIPSPTRPLLSRMSPFQQSPSPPVVEPLPHTEVSSLDNDPTAQKGFYISFDDDQPKRPKPPLRGKRGSPKKERSYVETPDEAVERREAQSRLDKKKQLERELEEERLKQEEQERSALKIQQERDRLKSERDASRERQKVTAASVVIIGNELNNPDPDRVDEREKKKERIMMLSLQRRQQQEEAKARKEAEAQRRREIEKAKEEEKARRKEEQAARRAAILEQYKLKKAIEEAEREGKTIDKQDLMSLKPAPKMRAKGSTRPRPKTIHIDSGSVQLAEGMSSRGRKGSSSNLTAYTPSTMKRDYYRGSQDSLADRSMSSNMLYKDSPDDSHGMSPCHSANQTLGRRSSYKTSRDPSPAQVRGRSKISTYQNFKGRKSSSLMNLYGSSTDQDSLAYRFADTDSGLGRATPPRRAPSPGMGLRHLPSPSGPGSLPGLMSKGRRVFDDGSSDISSTPSSMMDYTGPRLYKQPATKSNRSIMLNAVEYCVFPGVVNREAKRRVLEEINRSESKHFLILFRDAGCQFRALYSYCPDTEAVTKLYGTGPKQVNDKMFDKFFKYNSGGKCFSQVHTKHLTVTIDAFTIHNSLWQGKKVNLPNKKDMALVV</sequence>
<dbReference type="GO" id="GO:0036449">
    <property type="term" value="C:microtubule minus-end"/>
    <property type="evidence" value="ECO:0007669"/>
    <property type="project" value="TreeGrafter"/>
</dbReference>
<feature type="compositionally biased region" description="Polar residues" evidence="8">
    <location>
        <begin position="497"/>
        <end position="507"/>
    </location>
</feature>
<comment type="caution">
    <text evidence="11">The sequence shown here is derived from an EMBL/GenBank/DDBJ whole genome shotgun (WGS) entry which is preliminary data.</text>
</comment>
<dbReference type="InterPro" id="IPR032940">
    <property type="entry name" value="CAMSAP"/>
</dbReference>
<accession>A0A834IHT0</accession>
<dbReference type="Pfam" id="PF11971">
    <property type="entry name" value="CAMSAP_CH"/>
    <property type="match status" value="1"/>
</dbReference>
<feature type="compositionally biased region" description="Polar residues" evidence="8">
    <location>
        <begin position="1083"/>
        <end position="1094"/>
    </location>
</feature>
<evidence type="ECO:0008006" key="13">
    <source>
        <dbReference type="Google" id="ProtNLM"/>
    </source>
</evidence>
<dbReference type="PANTHER" id="PTHR21595:SF0">
    <property type="entry name" value="PATRONIN"/>
    <property type="match status" value="1"/>
</dbReference>
<evidence type="ECO:0000256" key="6">
    <source>
        <dbReference type="PROSITE-ProRule" id="PRU00841"/>
    </source>
</evidence>
<dbReference type="GO" id="GO:0030507">
    <property type="term" value="F:spectrin binding"/>
    <property type="evidence" value="ECO:0007669"/>
    <property type="project" value="InterPro"/>
</dbReference>
<feature type="region of interest" description="Disordered" evidence="8">
    <location>
        <begin position="947"/>
        <end position="995"/>
    </location>
</feature>
<feature type="compositionally biased region" description="Low complexity" evidence="8">
    <location>
        <begin position="1572"/>
        <end position="1584"/>
    </location>
</feature>
<feature type="region of interest" description="Disordered" evidence="8">
    <location>
        <begin position="1405"/>
        <end position="1448"/>
    </location>
</feature>
<feature type="compositionally biased region" description="Polar residues" evidence="8">
    <location>
        <begin position="1186"/>
        <end position="1195"/>
    </location>
</feature>
<dbReference type="GO" id="GO:0005516">
    <property type="term" value="F:calmodulin binding"/>
    <property type="evidence" value="ECO:0007669"/>
    <property type="project" value="InterPro"/>
</dbReference>
<gene>
    <name evidence="11" type="ORF">GWI33_004840</name>
</gene>
<feature type="compositionally biased region" description="Basic and acidic residues" evidence="8">
    <location>
        <begin position="753"/>
        <end position="765"/>
    </location>
</feature>
<feature type="region of interest" description="Disordered" evidence="8">
    <location>
        <begin position="1472"/>
        <end position="1525"/>
    </location>
</feature>
<proteinExistence type="inferred from homology"/>
<evidence type="ECO:0000256" key="4">
    <source>
        <dbReference type="ARBA" id="ARBA00023054"/>
    </source>
</evidence>
<dbReference type="InterPro" id="IPR001715">
    <property type="entry name" value="CH_dom"/>
</dbReference>
<protein>
    <recommendedName>
        <fullName evidence="13">Patronin</fullName>
    </recommendedName>
</protein>
<feature type="region of interest" description="Disordered" evidence="8">
    <location>
        <begin position="1014"/>
        <end position="1068"/>
    </location>
</feature>
<evidence type="ECO:0000256" key="8">
    <source>
        <dbReference type="SAM" id="MobiDB-lite"/>
    </source>
</evidence>
<comment type="domain">
    <text evidence="6">The CKK domain binds microtubules.</text>
</comment>
<feature type="compositionally biased region" description="Basic and acidic residues" evidence="8">
    <location>
        <begin position="27"/>
        <end position="37"/>
    </location>
</feature>
<dbReference type="Pfam" id="PF17095">
    <property type="entry name" value="CAMSAP_CC1"/>
    <property type="match status" value="1"/>
</dbReference>
<dbReference type="GO" id="GO:0031122">
    <property type="term" value="P:cytoplasmic microtubule organization"/>
    <property type="evidence" value="ECO:0007669"/>
    <property type="project" value="TreeGrafter"/>
</dbReference>
<feature type="region of interest" description="Disordered" evidence="8">
    <location>
        <begin position="1151"/>
        <end position="1366"/>
    </location>
</feature>
<comment type="subcellular location">
    <subcellularLocation>
        <location evidence="1">Cytoplasm</location>
        <location evidence="1">Cytoskeleton</location>
    </subcellularLocation>
</comment>
<evidence type="ECO:0000256" key="2">
    <source>
        <dbReference type="ARBA" id="ARBA00022490"/>
    </source>
</evidence>
<feature type="compositionally biased region" description="Basic and acidic residues" evidence="8">
    <location>
        <begin position="1332"/>
        <end position="1366"/>
    </location>
</feature>
<feature type="compositionally biased region" description="Basic residues" evidence="8">
    <location>
        <begin position="1211"/>
        <end position="1222"/>
    </location>
</feature>
<dbReference type="Gene3D" id="3.10.20.360">
    <property type="entry name" value="CKK domain"/>
    <property type="match status" value="1"/>
</dbReference>
<dbReference type="SUPFAM" id="SSF47576">
    <property type="entry name" value="Calponin-homology domain, CH-domain"/>
    <property type="match status" value="1"/>
</dbReference>
<keyword evidence="3 6" id="KW-0493">Microtubule</keyword>
<keyword evidence="5" id="KW-0206">Cytoskeleton</keyword>
<dbReference type="InterPro" id="IPR031372">
    <property type="entry name" value="CAMSAP_CC1"/>
</dbReference>
<evidence type="ECO:0000313" key="12">
    <source>
        <dbReference type="Proteomes" id="UP000625711"/>
    </source>
</evidence>
<feature type="compositionally biased region" description="Basic residues" evidence="8">
    <location>
        <begin position="1405"/>
        <end position="1419"/>
    </location>
</feature>
<dbReference type="Pfam" id="PF08683">
    <property type="entry name" value="CAMSAP_CKK"/>
    <property type="match status" value="1"/>
</dbReference>
<feature type="compositionally biased region" description="Basic and acidic residues" evidence="8">
    <location>
        <begin position="1236"/>
        <end position="1292"/>
    </location>
</feature>
<dbReference type="InterPro" id="IPR058042">
    <property type="entry name" value="CAMSAP_N"/>
</dbReference>
<comment type="similarity">
    <text evidence="6">Belongs to the CAMSAP1 family.</text>
</comment>
<evidence type="ECO:0000259" key="9">
    <source>
        <dbReference type="PROSITE" id="PS50021"/>
    </source>
</evidence>
<dbReference type="EMBL" id="JAACXV010000244">
    <property type="protein sequence ID" value="KAF7281357.1"/>
    <property type="molecule type" value="Genomic_DNA"/>
</dbReference>
<evidence type="ECO:0000256" key="7">
    <source>
        <dbReference type="SAM" id="Coils"/>
    </source>
</evidence>
<feature type="region of interest" description="Disordered" evidence="8">
    <location>
        <begin position="397"/>
        <end position="424"/>
    </location>
</feature>
<dbReference type="PROSITE" id="PS50021">
    <property type="entry name" value="CH"/>
    <property type="match status" value="1"/>
</dbReference>
<evidence type="ECO:0000259" key="10">
    <source>
        <dbReference type="PROSITE" id="PS51508"/>
    </source>
</evidence>
<dbReference type="InterPro" id="IPR022613">
    <property type="entry name" value="CH_CAMSAP_2"/>
</dbReference>